<evidence type="ECO:0000256" key="1">
    <source>
        <dbReference type="SAM" id="MobiDB-lite"/>
    </source>
</evidence>
<keyword evidence="2" id="KW-0732">Signal</keyword>
<sequence length="184" mass="20773">MIKNKKKQIGKGIVLATVLGLGWSVAGDISHAAGNELSQIQIDNWNEKKLYDKGDIVTYNGIQYEAQYGMCGIRPDESWDWKAMNGGIPKRDKKKTYFKGMLVTYERIQYEAKYRSIGGSTPDKKEAWVPVNGDIPEENEIKPDGEGDFEMVNKPDSEDDFEMVNKPGDKDNFETINKPDESAK</sequence>
<feature type="region of interest" description="Disordered" evidence="1">
    <location>
        <begin position="121"/>
        <end position="184"/>
    </location>
</feature>
<organism evidence="3 4">
    <name type="scientific">Bacillus cereus</name>
    <dbReference type="NCBI Taxonomy" id="1396"/>
    <lineage>
        <taxon>Bacteria</taxon>
        <taxon>Bacillati</taxon>
        <taxon>Bacillota</taxon>
        <taxon>Bacilli</taxon>
        <taxon>Bacillales</taxon>
        <taxon>Bacillaceae</taxon>
        <taxon>Bacillus</taxon>
        <taxon>Bacillus cereus group</taxon>
    </lineage>
</organism>
<evidence type="ECO:0008006" key="5">
    <source>
        <dbReference type="Google" id="ProtNLM"/>
    </source>
</evidence>
<dbReference type="Gene3D" id="2.10.10.20">
    <property type="entry name" value="Carbohydrate-binding module superfamily 5/12"/>
    <property type="match status" value="2"/>
</dbReference>
<dbReference type="InterPro" id="IPR036573">
    <property type="entry name" value="CBM_sf_5/12"/>
</dbReference>
<dbReference type="AlphaFoldDB" id="A0A9X6U8F1"/>
<dbReference type="Proteomes" id="UP000220691">
    <property type="component" value="Unassembled WGS sequence"/>
</dbReference>
<accession>A0A9X6U8F1</accession>
<feature type="compositionally biased region" description="Basic and acidic residues" evidence="1">
    <location>
        <begin position="167"/>
        <end position="184"/>
    </location>
</feature>
<name>A0A9X6U8F1_BACCE</name>
<feature type="chain" id="PRO_5040994194" description="Chitin-binding type-3 domain-containing protein" evidence="2">
    <location>
        <begin position="27"/>
        <end position="184"/>
    </location>
</feature>
<dbReference type="CDD" id="cd12215">
    <property type="entry name" value="ChiC_BD"/>
    <property type="match status" value="1"/>
</dbReference>
<dbReference type="EMBL" id="NUAN01000157">
    <property type="protein sequence ID" value="PEN89773.1"/>
    <property type="molecule type" value="Genomic_DNA"/>
</dbReference>
<dbReference type="GO" id="GO:0030246">
    <property type="term" value="F:carbohydrate binding"/>
    <property type="evidence" value="ECO:0007669"/>
    <property type="project" value="InterPro"/>
</dbReference>
<evidence type="ECO:0000313" key="4">
    <source>
        <dbReference type="Proteomes" id="UP000220691"/>
    </source>
</evidence>
<gene>
    <name evidence="3" type="ORF">CN553_22480</name>
</gene>
<comment type="caution">
    <text evidence="3">The sequence shown here is derived from an EMBL/GenBank/DDBJ whole genome shotgun (WGS) entry which is preliminary data.</text>
</comment>
<proteinExistence type="predicted"/>
<evidence type="ECO:0000313" key="3">
    <source>
        <dbReference type="EMBL" id="PEN89773.1"/>
    </source>
</evidence>
<dbReference type="GO" id="GO:0004553">
    <property type="term" value="F:hydrolase activity, hydrolyzing O-glycosyl compounds"/>
    <property type="evidence" value="ECO:0007669"/>
    <property type="project" value="InterPro"/>
</dbReference>
<dbReference type="RefSeq" id="WP_098127332.1">
    <property type="nucleotide sequence ID" value="NZ_NUAN01000157.1"/>
</dbReference>
<dbReference type="SUPFAM" id="SSF51055">
    <property type="entry name" value="Carbohydrate binding domain"/>
    <property type="match status" value="1"/>
</dbReference>
<dbReference type="GO" id="GO:0005975">
    <property type="term" value="P:carbohydrate metabolic process"/>
    <property type="evidence" value="ECO:0007669"/>
    <property type="project" value="InterPro"/>
</dbReference>
<feature type="compositionally biased region" description="Basic and acidic residues" evidence="1">
    <location>
        <begin position="139"/>
        <end position="156"/>
    </location>
</feature>
<feature type="signal peptide" evidence="2">
    <location>
        <begin position="1"/>
        <end position="26"/>
    </location>
</feature>
<evidence type="ECO:0000256" key="2">
    <source>
        <dbReference type="SAM" id="SignalP"/>
    </source>
</evidence>
<reference evidence="3 4" key="1">
    <citation type="submission" date="2017-09" db="EMBL/GenBank/DDBJ databases">
        <title>Large-scale bioinformatics analysis of Bacillus genomes uncovers conserved roles of natural products in bacterial physiology.</title>
        <authorList>
            <consortium name="Agbiome Team Llc"/>
            <person name="Bleich R.M."/>
            <person name="Kirk G.J."/>
            <person name="Santa Maria K.C."/>
            <person name="Allen S.E."/>
            <person name="Farag S."/>
            <person name="Shank E.A."/>
            <person name="Bowers A."/>
        </authorList>
    </citation>
    <scope>NUCLEOTIDE SEQUENCE [LARGE SCALE GENOMIC DNA]</scope>
    <source>
        <strain evidence="3 4">AFS027647</strain>
    </source>
</reference>
<protein>
    <recommendedName>
        <fullName evidence="5">Chitin-binding type-3 domain-containing protein</fullName>
    </recommendedName>
</protein>
<dbReference type="GO" id="GO:0005576">
    <property type="term" value="C:extracellular region"/>
    <property type="evidence" value="ECO:0007669"/>
    <property type="project" value="InterPro"/>
</dbReference>